<keyword evidence="3" id="KW-1185">Reference proteome</keyword>
<dbReference type="Proteomes" id="UP000077002">
    <property type="component" value="Unassembled WGS sequence"/>
</dbReference>
<feature type="region of interest" description="Disordered" evidence="1">
    <location>
        <begin position="1"/>
        <end position="25"/>
    </location>
</feature>
<protein>
    <submittedName>
        <fullName evidence="2">Uncharacterized protein</fullName>
    </submittedName>
</protein>
<evidence type="ECO:0000256" key="1">
    <source>
        <dbReference type="SAM" id="MobiDB-lite"/>
    </source>
</evidence>
<reference evidence="2 3" key="1">
    <citation type="submission" date="2016-03" db="EMBL/GenBank/DDBJ databases">
        <title>Draft genome sequence of the Fonsecaea monophora CBS 269.37.</title>
        <authorList>
            <person name="Bombassaro A."/>
            <person name="Vinicius W.A."/>
            <person name="De Hoog S."/>
            <person name="Sun J."/>
            <person name="Souza E.M."/>
            <person name="Raittz R.T."/>
            <person name="Costa F."/>
            <person name="Leao A.C."/>
            <person name="Tadra-Sfeir M.Z."/>
            <person name="Baura V."/>
            <person name="Balsanelli E."/>
            <person name="Pedrosa F.O."/>
            <person name="Moreno L.F."/>
            <person name="Steffens M.B."/>
            <person name="Xi L."/>
            <person name="Bocca A.L."/>
            <person name="Felipe M.S."/>
            <person name="Teixeira M."/>
            <person name="Telles Filho F.Q."/>
            <person name="Azevedo C.M."/>
            <person name="Gomes R."/>
            <person name="Vicente V.A."/>
        </authorList>
    </citation>
    <scope>NUCLEOTIDE SEQUENCE [LARGE SCALE GENOMIC DNA]</scope>
    <source>
        <strain evidence="2 3">CBS 269.37</strain>
    </source>
</reference>
<gene>
    <name evidence="2" type="ORF">AYO21_05436</name>
</gene>
<evidence type="ECO:0000313" key="3">
    <source>
        <dbReference type="Proteomes" id="UP000077002"/>
    </source>
</evidence>
<accession>A0A177F7X5</accession>
<feature type="compositionally biased region" description="Polar residues" evidence="1">
    <location>
        <begin position="497"/>
        <end position="511"/>
    </location>
</feature>
<feature type="compositionally biased region" description="Basic and acidic residues" evidence="1">
    <location>
        <begin position="516"/>
        <end position="529"/>
    </location>
</feature>
<evidence type="ECO:0000313" key="2">
    <source>
        <dbReference type="EMBL" id="OAG40345.1"/>
    </source>
</evidence>
<feature type="compositionally biased region" description="Polar residues" evidence="1">
    <location>
        <begin position="13"/>
        <end position="22"/>
    </location>
</feature>
<proteinExistence type="predicted"/>
<organism evidence="2 3">
    <name type="scientific">Fonsecaea monophora</name>
    <dbReference type="NCBI Taxonomy" id="254056"/>
    <lineage>
        <taxon>Eukaryota</taxon>
        <taxon>Fungi</taxon>
        <taxon>Dikarya</taxon>
        <taxon>Ascomycota</taxon>
        <taxon>Pezizomycotina</taxon>
        <taxon>Eurotiomycetes</taxon>
        <taxon>Chaetothyriomycetidae</taxon>
        <taxon>Chaetothyriales</taxon>
        <taxon>Herpotrichiellaceae</taxon>
        <taxon>Fonsecaea</taxon>
    </lineage>
</organism>
<sequence>MHGRRLSEHHATRGSSTATSSKDVFRLNPPQSFTYRDFVIRVPLPRLPHGMLAETAIRKYPRTRLKRLIRAVEARLGRHRCFFRECQPRDQKKESQFEVSRLYAIYEVEHWPGAFAQFDWTQFVMANIERDALRIECGRSVKLSLPILPASAVPIYQDMLRQESNDLAKIVVNSGQVAGAVFRGQIRTYPEDDVPEQARHDGSDQQHGLMQTSFMPHLSSSPNMRDALSDLSTEQLEELVCNDQMFRDACEFHQRVVQKELRQMSRLYLRCVGRQPGMNLLTWQEVIYEARKMIKMTFIEQLEKWRRQQPDVQFDSQDSTGTIADLQLRYLISRVQHHDPIPPQALHQFRTELHRKHQIAAMLRQRQILREWTTAIAKRSSVRDGERYRKEGISIMDMWTGGVEDYEAFDERNRKENTLLTAAMLPMATQLRLRTSGVQEQVQAGSCGPQESLDSAARPSQQEQEQGQGQEQDQDQEKDYVRLPPTVQAPKEPQIQAPLQTPTQPQGSDHVQAQEGHVEERLEKTEKETQGQTPDHQPRDTEMTDIAPPKPTAETVPHASG</sequence>
<dbReference type="OrthoDB" id="4116881at2759"/>
<feature type="compositionally biased region" description="Low complexity" evidence="1">
    <location>
        <begin position="461"/>
        <end position="471"/>
    </location>
</feature>
<dbReference type="EMBL" id="LVKK01000034">
    <property type="protein sequence ID" value="OAG40345.1"/>
    <property type="molecule type" value="Genomic_DNA"/>
</dbReference>
<comment type="caution">
    <text evidence="2">The sequence shown here is derived from an EMBL/GenBank/DDBJ whole genome shotgun (WGS) entry which is preliminary data.</text>
</comment>
<feature type="region of interest" description="Disordered" evidence="1">
    <location>
        <begin position="440"/>
        <end position="561"/>
    </location>
</feature>
<dbReference type="GeneID" id="34600602"/>
<feature type="compositionally biased region" description="Basic and acidic residues" evidence="1">
    <location>
        <begin position="1"/>
        <end position="11"/>
    </location>
</feature>
<dbReference type="AlphaFoldDB" id="A0A177F7X5"/>
<name>A0A177F7X5_9EURO</name>
<dbReference type="RefSeq" id="XP_022512297.1">
    <property type="nucleotide sequence ID" value="XM_022655405.1"/>
</dbReference>